<dbReference type="GO" id="GO:0003735">
    <property type="term" value="F:structural constituent of ribosome"/>
    <property type="evidence" value="ECO:0007669"/>
    <property type="project" value="InterPro"/>
</dbReference>
<organism evidence="5 6">
    <name type="scientific">Schizosaccharomyces octosporus (strain yFS286)</name>
    <name type="common">Fission yeast</name>
    <name type="synonym">Octosporomyces octosporus</name>
    <dbReference type="NCBI Taxonomy" id="483514"/>
    <lineage>
        <taxon>Eukaryota</taxon>
        <taxon>Fungi</taxon>
        <taxon>Dikarya</taxon>
        <taxon>Ascomycota</taxon>
        <taxon>Taphrinomycotina</taxon>
        <taxon>Schizosaccharomycetes</taxon>
        <taxon>Schizosaccharomycetales</taxon>
        <taxon>Schizosaccharomycetaceae</taxon>
        <taxon>Schizosaccharomyces</taxon>
    </lineage>
</organism>
<dbReference type="GO" id="GO:0005840">
    <property type="term" value="C:ribosome"/>
    <property type="evidence" value="ECO:0007669"/>
    <property type="project" value="UniProtKB-KW"/>
</dbReference>
<keyword evidence="3" id="KW-0687">Ribonucleoprotein</keyword>
<dbReference type="VEuPathDB" id="FungiDB:SOCG_02098"/>
<sequence>MSVSNDLIWQVIRENNRFLVKRSEFGGIQFNREPFNATGKNAQRYSGLSSDRAVGINANSPRGVVMVTKTNPKNAQKPAKLFRTDVIANKSSRKTYKSVAGRVGKTGYRPDLLNVAIARSSAILASQRPKKNSA</sequence>
<dbReference type="Proteomes" id="UP000016088">
    <property type="component" value="Unassembled WGS sequence"/>
</dbReference>
<name>S9R8W4_SCHOY</name>
<dbReference type="PANTHER" id="PTHR10544">
    <property type="entry name" value="60S RIBOSOMAL PROTEIN L28"/>
    <property type="match status" value="1"/>
</dbReference>
<evidence type="ECO:0000313" key="5">
    <source>
        <dbReference type="EMBL" id="EPX74615.1"/>
    </source>
</evidence>
<evidence type="ECO:0000313" key="6">
    <source>
        <dbReference type="Proteomes" id="UP000016088"/>
    </source>
</evidence>
<dbReference type="EMBL" id="KE503206">
    <property type="protein sequence ID" value="EPX74615.1"/>
    <property type="molecule type" value="Genomic_DNA"/>
</dbReference>
<evidence type="ECO:0000256" key="3">
    <source>
        <dbReference type="ARBA" id="ARBA00023274"/>
    </source>
</evidence>
<dbReference type="GeneID" id="25031076"/>
<dbReference type="Pfam" id="PF01778">
    <property type="entry name" value="Ribosomal_L28e"/>
    <property type="match status" value="1"/>
</dbReference>
<protein>
    <submittedName>
        <fullName evidence="5">60S ribosomal protein L28/L44</fullName>
    </submittedName>
</protein>
<dbReference type="Gene3D" id="3.30.390.110">
    <property type="match status" value="1"/>
</dbReference>
<dbReference type="AlphaFoldDB" id="S9R8W4"/>
<reference evidence="5 6" key="1">
    <citation type="journal article" date="2011" name="Science">
        <title>Comparative functional genomics of the fission yeasts.</title>
        <authorList>
            <person name="Rhind N."/>
            <person name="Chen Z."/>
            <person name="Yassour M."/>
            <person name="Thompson D.A."/>
            <person name="Haas B.J."/>
            <person name="Habib N."/>
            <person name="Wapinski I."/>
            <person name="Roy S."/>
            <person name="Lin M.F."/>
            <person name="Heiman D.I."/>
            <person name="Young S.K."/>
            <person name="Furuya K."/>
            <person name="Guo Y."/>
            <person name="Pidoux A."/>
            <person name="Chen H.M."/>
            <person name="Robbertse B."/>
            <person name="Goldberg J.M."/>
            <person name="Aoki K."/>
            <person name="Bayne E.H."/>
            <person name="Berlin A.M."/>
            <person name="Desjardins C.A."/>
            <person name="Dobbs E."/>
            <person name="Dukaj L."/>
            <person name="Fan L."/>
            <person name="FitzGerald M.G."/>
            <person name="French C."/>
            <person name="Gujja S."/>
            <person name="Hansen K."/>
            <person name="Keifenheim D."/>
            <person name="Levin J.Z."/>
            <person name="Mosher R.A."/>
            <person name="Mueller C.A."/>
            <person name="Pfiffner J."/>
            <person name="Priest M."/>
            <person name="Russ C."/>
            <person name="Smialowska A."/>
            <person name="Swoboda P."/>
            <person name="Sykes S.M."/>
            <person name="Vaughn M."/>
            <person name="Vengrova S."/>
            <person name="Yoder R."/>
            <person name="Zeng Q."/>
            <person name="Allshire R."/>
            <person name="Baulcombe D."/>
            <person name="Birren B.W."/>
            <person name="Brown W."/>
            <person name="Ekwall K."/>
            <person name="Kellis M."/>
            <person name="Leatherwood J."/>
            <person name="Levin H."/>
            <person name="Margalit H."/>
            <person name="Martienssen R."/>
            <person name="Nieduszynski C.A."/>
            <person name="Spatafora J.W."/>
            <person name="Friedman N."/>
            <person name="Dalgaard J.Z."/>
            <person name="Baumann P."/>
            <person name="Niki H."/>
            <person name="Regev A."/>
            <person name="Nusbaum C."/>
        </authorList>
    </citation>
    <scope>NUCLEOTIDE SEQUENCE [LARGE SCALE GENOMIC DNA]</scope>
    <source>
        <strain evidence="6">yFS286</strain>
    </source>
</reference>
<dbReference type="InterPro" id="IPR002672">
    <property type="entry name" value="Ribosomal_eL28"/>
</dbReference>
<dbReference type="eggNOG" id="KOG3412">
    <property type="taxonomic scope" value="Eukaryota"/>
</dbReference>
<comment type="similarity">
    <text evidence="1">Belongs to the eukaryotic ribosomal protein eL28 family.</text>
</comment>
<accession>S9R8W4</accession>
<evidence type="ECO:0000256" key="1">
    <source>
        <dbReference type="ARBA" id="ARBA00007926"/>
    </source>
</evidence>
<dbReference type="OMA" id="FGGIQFN"/>
<evidence type="ECO:0000256" key="2">
    <source>
        <dbReference type="ARBA" id="ARBA00022980"/>
    </source>
</evidence>
<dbReference type="RefSeq" id="XP_013016046.1">
    <property type="nucleotide sequence ID" value="XM_013160592.1"/>
</dbReference>
<keyword evidence="2 5" id="KW-0689">Ribosomal protein</keyword>
<feature type="domain" description="Ribosomal eL28/Mak16" evidence="4">
    <location>
        <begin position="7"/>
        <end position="126"/>
    </location>
</feature>
<dbReference type="FunFam" id="3.30.390.110:FF:000002">
    <property type="entry name" value="60S ribosomal protein L28"/>
    <property type="match status" value="1"/>
</dbReference>
<evidence type="ECO:0000259" key="4">
    <source>
        <dbReference type="Pfam" id="PF01778"/>
    </source>
</evidence>
<dbReference type="HOGENOM" id="CLU_106801_0_0_1"/>
<dbReference type="GO" id="GO:0006412">
    <property type="term" value="P:translation"/>
    <property type="evidence" value="ECO:0007669"/>
    <property type="project" value="InterPro"/>
</dbReference>
<gene>
    <name evidence="5" type="ORF">SOCG_02098</name>
</gene>
<dbReference type="GO" id="GO:1990904">
    <property type="term" value="C:ribonucleoprotein complex"/>
    <property type="evidence" value="ECO:0007669"/>
    <property type="project" value="UniProtKB-KW"/>
</dbReference>
<dbReference type="InterPro" id="IPR029004">
    <property type="entry name" value="Ribosomal_eL28/Mak16"/>
</dbReference>
<dbReference type="OrthoDB" id="338850at2759"/>
<keyword evidence="6" id="KW-1185">Reference proteome</keyword>
<proteinExistence type="inferred from homology"/>